<proteinExistence type="predicted"/>
<sequence>MAEAVGLVASTAGLIDVTTKLISFANTAKNIHKEEQDFILEATNSLGPLFRLKQRLEDPSTELTSAVKSDTAAIKEDTTLIKPIKEEVSRIASHTGTAVDAARQQRIDKIMCFMAPYDFGSKLSDVRSSRVPETGTWFVESPEFQEWVHSEGNILWCQGIPGAGKTILVTTTIDHLRHKFQPQNRTQIIYASCDYKHRGEQDVRTMLASLWKQLARSRVFDTEECEIFEPAYLKPDVKPAKDEILTILRDEIAQIFPPELQYAMSVVPEENDGSGEEDLVPGDVIVSVCAGLVSVDSSNLVIGNEVDEFIGNNPLLGYASANWGHHARQSFRLCRPLIHPKFGREARNWQNSSPQNDIEACSSSVCNKLEDTIKGFTTLNDQFLCAFYVLLHMVFEDPRYSFEYDLRMSLKVRRNASGWEFA</sequence>
<keyword evidence="1" id="KW-0677">Repeat</keyword>
<dbReference type="InterPro" id="IPR027417">
    <property type="entry name" value="P-loop_NTPase"/>
</dbReference>
<dbReference type="PANTHER" id="PTHR10039">
    <property type="entry name" value="AMELOGENIN"/>
    <property type="match status" value="1"/>
</dbReference>
<gene>
    <name evidence="3" type="ORF">DL762_007258</name>
</gene>
<keyword evidence="4" id="KW-1185">Reference proteome</keyword>
<evidence type="ECO:0000256" key="1">
    <source>
        <dbReference type="ARBA" id="ARBA00022737"/>
    </source>
</evidence>
<dbReference type="PANTHER" id="PTHR10039:SF15">
    <property type="entry name" value="NACHT DOMAIN-CONTAINING PROTEIN"/>
    <property type="match status" value="1"/>
</dbReference>
<protein>
    <recommendedName>
        <fullName evidence="2">Nephrocystin 3-like N-terminal domain-containing protein</fullName>
    </recommendedName>
</protein>
<evidence type="ECO:0000313" key="4">
    <source>
        <dbReference type="Proteomes" id="UP000294003"/>
    </source>
</evidence>
<evidence type="ECO:0000259" key="2">
    <source>
        <dbReference type="Pfam" id="PF24883"/>
    </source>
</evidence>
<reference evidence="3 4" key="1">
    <citation type="submission" date="2018-06" db="EMBL/GenBank/DDBJ databases">
        <title>Complete Genomes of Monosporascus.</title>
        <authorList>
            <person name="Robinson A.J."/>
            <person name="Natvig D.O."/>
        </authorList>
    </citation>
    <scope>NUCLEOTIDE SEQUENCE [LARGE SCALE GENOMIC DNA]</scope>
    <source>
        <strain evidence="3 4">CBS 609.92</strain>
    </source>
</reference>
<accession>A0ABY0GZQ0</accession>
<dbReference type="Pfam" id="PF24883">
    <property type="entry name" value="NPHP3_N"/>
    <property type="match status" value="1"/>
</dbReference>
<comment type="caution">
    <text evidence="3">The sequence shown here is derived from an EMBL/GenBank/DDBJ whole genome shotgun (WGS) entry which is preliminary data.</text>
</comment>
<name>A0ABY0GZQ0_9PEZI</name>
<dbReference type="InterPro" id="IPR056884">
    <property type="entry name" value="NPHP3-like_N"/>
</dbReference>
<dbReference type="Proteomes" id="UP000294003">
    <property type="component" value="Unassembled WGS sequence"/>
</dbReference>
<dbReference type="EMBL" id="QJNS01000259">
    <property type="protein sequence ID" value="RYO81189.1"/>
    <property type="molecule type" value="Genomic_DNA"/>
</dbReference>
<organism evidence="3 4">
    <name type="scientific">Monosporascus cannonballus</name>
    <dbReference type="NCBI Taxonomy" id="155416"/>
    <lineage>
        <taxon>Eukaryota</taxon>
        <taxon>Fungi</taxon>
        <taxon>Dikarya</taxon>
        <taxon>Ascomycota</taxon>
        <taxon>Pezizomycotina</taxon>
        <taxon>Sordariomycetes</taxon>
        <taxon>Xylariomycetidae</taxon>
        <taxon>Xylariales</taxon>
        <taxon>Xylariales incertae sedis</taxon>
        <taxon>Monosporascus</taxon>
    </lineage>
</organism>
<dbReference type="Gene3D" id="3.40.50.300">
    <property type="entry name" value="P-loop containing nucleotide triphosphate hydrolases"/>
    <property type="match status" value="1"/>
</dbReference>
<evidence type="ECO:0000313" key="3">
    <source>
        <dbReference type="EMBL" id="RYO81189.1"/>
    </source>
</evidence>
<feature type="domain" description="Nephrocystin 3-like N-terminal" evidence="2">
    <location>
        <begin position="134"/>
        <end position="218"/>
    </location>
</feature>